<feature type="coiled-coil region" evidence="10">
    <location>
        <begin position="167"/>
        <end position="222"/>
    </location>
</feature>
<dbReference type="NCBIfam" id="TIGR01843">
    <property type="entry name" value="type_I_hlyD"/>
    <property type="match status" value="1"/>
</dbReference>
<evidence type="ECO:0000256" key="2">
    <source>
        <dbReference type="ARBA" id="ARBA00009477"/>
    </source>
</evidence>
<comment type="similarity">
    <text evidence="2 9">Belongs to the membrane fusion protein (MFP) (TC 8.A.1) family.</text>
</comment>
<evidence type="ECO:0000256" key="1">
    <source>
        <dbReference type="ARBA" id="ARBA00004377"/>
    </source>
</evidence>
<keyword evidence="6" id="KW-0812">Transmembrane</keyword>
<keyword evidence="5 9" id="KW-0997">Cell inner membrane</keyword>
<keyword evidence="10" id="KW-0175">Coiled coil</keyword>
<keyword evidence="14" id="KW-1185">Reference proteome</keyword>
<keyword evidence="4 9" id="KW-1003">Cell membrane</keyword>
<dbReference type="PANTHER" id="PTHR30386:SF17">
    <property type="entry name" value="ALKALINE PROTEASE SECRETION PROTEIN APRE"/>
    <property type="match status" value="1"/>
</dbReference>
<protein>
    <recommendedName>
        <fullName evidence="9">Membrane fusion protein (MFP) family protein</fullName>
    </recommendedName>
</protein>
<feature type="domain" description="AprE-like long alpha-helical hairpin" evidence="11">
    <location>
        <begin position="119"/>
        <end position="309"/>
    </location>
</feature>
<dbReference type="Pfam" id="PF25994">
    <property type="entry name" value="HH_AprE"/>
    <property type="match status" value="1"/>
</dbReference>
<evidence type="ECO:0000256" key="8">
    <source>
        <dbReference type="ARBA" id="ARBA00023136"/>
    </source>
</evidence>
<dbReference type="Proteomes" id="UP001156702">
    <property type="component" value="Unassembled WGS sequence"/>
</dbReference>
<reference evidence="14" key="1">
    <citation type="journal article" date="2019" name="Int. J. Syst. Evol. Microbiol.">
        <title>The Global Catalogue of Microorganisms (GCM) 10K type strain sequencing project: providing services to taxonomists for standard genome sequencing and annotation.</title>
        <authorList>
            <consortium name="The Broad Institute Genomics Platform"/>
            <consortium name="The Broad Institute Genome Sequencing Center for Infectious Disease"/>
            <person name="Wu L."/>
            <person name="Ma J."/>
        </authorList>
    </citation>
    <scope>NUCLEOTIDE SEQUENCE [LARGE SCALE GENOMIC DNA]</scope>
    <source>
        <strain evidence="14">NBRC 102122</strain>
    </source>
</reference>
<keyword evidence="3 9" id="KW-0813">Transport</keyword>
<evidence type="ECO:0000256" key="3">
    <source>
        <dbReference type="ARBA" id="ARBA00022448"/>
    </source>
</evidence>
<organism evidence="13 14">
    <name type="scientific">Shinella yambaruensis</name>
    <dbReference type="NCBI Taxonomy" id="415996"/>
    <lineage>
        <taxon>Bacteria</taxon>
        <taxon>Pseudomonadati</taxon>
        <taxon>Pseudomonadota</taxon>
        <taxon>Alphaproteobacteria</taxon>
        <taxon>Hyphomicrobiales</taxon>
        <taxon>Rhizobiaceae</taxon>
        <taxon>Shinella</taxon>
    </lineage>
</organism>
<name>A0ABQ5Z7R3_9HYPH</name>
<evidence type="ECO:0000256" key="10">
    <source>
        <dbReference type="SAM" id="Coils"/>
    </source>
</evidence>
<dbReference type="InterPro" id="IPR010129">
    <property type="entry name" value="T1SS_HlyD"/>
</dbReference>
<sequence length="459" mass="50865">MANVQESELTAVERPSSPRIEGLRLGALQNWCETVPTSRKSLSLITGIVLLTVFGIGGTWAATAKLGGALISSGRVFAEGSNYIIQHLEGGIIRTIAIREGERVVAGQTLMELDETATRSQLDKVLNDRAVATIELARWRAERQEDLTVFSVEPESLAPVTDNPRVQEALENQIAEFQSSREARQQQLLILDGKIANEKEDIAYLEDQLRAYDSQKDLLQREEKSYVELLDKGLIRQSQVLATQRQLAQLDAQRSNALATMQKSRHNIQAHLDEKQGVLSSHAELVSQKITATQQKLNQAEDYITRLNDVLRRARITAPVSGTIVAMPFKSIGAVIKPGEQVMEILPGEATLMMEAPINPKDITKVFVGQTVDIVFPSDQVNAIPPLEGTVSYISADSFVNSKTGMQYYVSRVNLSPNRHGRNIIPGNIAEIFFQTEAKTLLQYIIDPVTRFAMKAYTE</sequence>
<evidence type="ECO:0000256" key="5">
    <source>
        <dbReference type="ARBA" id="ARBA00022519"/>
    </source>
</evidence>
<dbReference type="PANTHER" id="PTHR30386">
    <property type="entry name" value="MEMBRANE FUSION SUBUNIT OF EMRAB-TOLC MULTIDRUG EFFLUX PUMP"/>
    <property type="match status" value="1"/>
</dbReference>
<dbReference type="InterPro" id="IPR058982">
    <property type="entry name" value="Beta-barrel_AprE"/>
</dbReference>
<evidence type="ECO:0000259" key="11">
    <source>
        <dbReference type="Pfam" id="PF25994"/>
    </source>
</evidence>
<comment type="subcellular location">
    <subcellularLocation>
        <location evidence="1 9">Cell inner membrane</location>
        <topology evidence="1 9">Single-pass membrane protein</topology>
    </subcellularLocation>
</comment>
<accession>A0ABQ5Z7R3</accession>
<dbReference type="Gene3D" id="2.40.30.170">
    <property type="match status" value="1"/>
</dbReference>
<gene>
    <name evidence="13" type="ORF">GCM10007923_00420</name>
</gene>
<evidence type="ECO:0000256" key="4">
    <source>
        <dbReference type="ARBA" id="ARBA00022475"/>
    </source>
</evidence>
<evidence type="ECO:0000256" key="9">
    <source>
        <dbReference type="RuleBase" id="RU365093"/>
    </source>
</evidence>
<dbReference type="InterPro" id="IPR058781">
    <property type="entry name" value="HH_AprE-like"/>
</dbReference>
<dbReference type="RefSeq" id="WP_245081889.1">
    <property type="nucleotide sequence ID" value="NZ_BSOP01000001.1"/>
</dbReference>
<keyword evidence="8" id="KW-0472">Membrane</keyword>
<dbReference type="Gene3D" id="2.40.50.100">
    <property type="match status" value="1"/>
</dbReference>
<proteinExistence type="inferred from homology"/>
<dbReference type="PRINTS" id="PR01490">
    <property type="entry name" value="RTXTOXIND"/>
</dbReference>
<evidence type="ECO:0000256" key="7">
    <source>
        <dbReference type="ARBA" id="ARBA00022989"/>
    </source>
</evidence>
<evidence type="ECO:0000313" key="13">
    <source>
        <dbReference type="EMBL" id="GLR48838.1"/>
    </source>
</evidence>
<evidence type="ECO:0000256" key="6">
    <source>
        <dbReference type="ARBA" id="ARBA00022692"/>
    </source>
</evidence>
<dbReference type="Pfam" id="PF26002">
    <property type="entry name" value="Beta-barrel_AprE"/>
    <property type="match status" value="1"/>
</dbReference>
<dbReference type="EMBL" id="BSOP01000001">
    <property type="protein sequence ID" value="GLR48838.1"/>
    <property type="molecule type" value="Genomic_DNA"/>
</dbReference>
<evidence type="ECO:0000259" key="12">
    <source>
        <dbReference type="Pfam" id="PF26002"/>
    </source>
</evidence>
<evidence type="ECO:0000313" key="14">
    <source>
        <dbReference type="Proteomes" id="UP001156702"/>
    </source>
</evidence>
<dbReference type="InterPro" id="IPR050739">
    <property type="entry name" value="MFP"/>
</dbReference>
<comment type="caution">
    <text evidence="13">The sequence shown here is derived from an EMBL/GenBank/DDBJ whole genome shotgun (WGS) entry which is preliminary data.</text>
</comment>
<feature type="domain" description="AprE-like beta-barrel" evidence="12">
    <location>
        <begin position="352"/>
        <end position="436"/>
    </location>
</feature>
<dbReference type="SUPFAM" id="SSF111369">
    <property type="entry name" value="HlyD-like secretion proteins"/>
    <property type="match status" value="1"/>
</dbReference>
<keyword evidence="7" id="KW-1133">Transmembrane helix</keyword>